<sequence length="210" mass="24252">MAIIKRTTSTTLKMENNQLEADYASLLGNYKVVYEDHSNLVTAHNELVTEHNALVTDHDALTQENKALRNTAENLETKLNSSHEDYDKLNRWADDTQRKLANVIATSEEWRKERNVLEAAHDAQAATYASMYDAYRARCAEVLRAEAETRRVEAAQKTAEEGFERQKSALEQAHAAEVRGLREWVWELERQVEQCNYLHKRRMPGAFEEE</sequence>
<reference evidence="2" key="1">
    <citation type="journal article" date="2020" name="Stud. Mycol.">
        <title>101 Dothideomycetes genomes: a test case for predicting lifestyles and emergence of pathogens.</title>
        <authorList>
            <person name="Haridas S."/>
            <person name="Albert R."/>
            <person name="Binder M."/>
            <person name="Bloem J."/>
            <person name="Labutti K."/>
            <person name="Salamov A."/>
            <person name="Andreopoulos B."/>
            <person name="Baker S."/>
            <person name="Barry K."/>
            <person name="Bills G."/>
            <person name="Bluhm B."/>
            <person name="Cannon C."/>
            <person name="Castanera R."/>
            <person name="Culley D."/>
            <person name="Daum C."/>
            <person name="Ezra D."/>
            <person name="Gonzalez J."/>
            <person name="Henrissat B."/>
            <person name="Kuo A."/>
            <person name="Liang C."/>
            <person name="Lipzen A."/>
            <person name="Lutzoni F."/>
            <person name="Magnuson J."/>
            <person name="Mondo S."/>
            <person name="Nolan M."/>
            <person name="Ohm R."/>
            <person name="Pangilinan J."/>
            <person name="Park H.-J."/>
            <person name="Ramirez L."/>
            <person name="Alfaro M."/>
            <person name="Sun H."/>
            <person name="Tritt A."/>
            <person name="Yoshinaga Y."/>
            <person name="Zwiers L.-H."/>
            <person name="Turgeon B."/>
            <person name="Goodwin S."/>
            <person name="Spatafora J."/>
            <person name="Crous P."/>
            <person name="Grigoriev I."/>
        </authorList>
    </citation>
    <scope>NUCLEOTIDE SEQUENCE</scope>
    <source>
        <strain evidence="2">CBS 121167</strain>
    </source>
</reference>
<accession>A0A6A6AXX5</accession>
<keyword evidence="3" id="KW-1185">Reference proteome</keyword>
<name>A0A6A6AXX5_9PEZI</name>
<dbReference type="RefSeq" id="XP_033391532.1">
    <property type="nucleotide sequence ID" value="XM_033543684.1"/>
</dbReference>
<dbReference type="GeneID" id="54301181"/>
<dbReference type="EMBL" id="ML995550">
    <property type="protein sequence ID" value="KAF2135814.1"/>
    <property type="molecule type" value="Genomic_DNA"/>
</dbReference>
<evidence type="ECO:0000256" key="1">
    <source>
        <dbReference type="SAM" id="Coils"/>
    </source>
</evidence>
<organism evidence="2 3">
    <name type="scientific">Aplosporella prunicola CBS 121167</name>
    <dbReference type="NCBI Taxonomy" id="1176127"/>
    <lineage>
        <taxon>Eukaryota</taxon>
        <taxon>Fungi</taxon>
        <taxon>Dikarya</taxon>
        <taxon>Ascomycota</taxon>
        <taxon>Pezizomycotina</taxon>
        <taxon>Dothideomycetes</taxon>
        <taxon>Dothideomycetes incertae sedis</taxon>
        <taxon>Botryosphaeriales</taxon>
        <taxon>Aplosporellaceae</taxon>
        <taxon>Aplosporella</taxon>
    </lineage>
</organism>
<dbReference type="Proteomes" id="UP000799438">
    <property type="component" value="Unassembled WGS sequence"/>
</dbReference>
<protein>
    <submittedName>
        <fullName evidence="2">Uncharacterized protein</fullName>
    </submittedName>
</protein>
<dbReference type="AlphaFoldDB" id="A0A6A6AXX5"/>
<evidence type="ECO:0000313" key="3">
    <source>
        <dbReference type="Proteomes" id="UP000799438"/>
    </source>
</evidence>
<proteinExistence type="predicted"/>
<gene>
    <name evidence="2" type="ORF">K452DRAFT_313697</name>
</gene>
<evidence type="ECO:0000313" key="2">
    <source>
        <dbReference type="EMBL" id="KAF2135814.1"/>
    </source>
</evidence>
<keyword evidence="1" id="KW-0175">Coiled coil</keyword>
<feature type="coiled-coil region" evidence="1">
    <location>
        <begin position="58"/>
        <end position="85"/>
    </location>
</feature>
<dbReference type="SUPFAM" id="SSF101447">
    <property type="entry name" value="Formin homology 2 domain (FH2 domain)"/>
    <property type="match status" value="1"/>
</dbReference>